<comment type="caution">
    <text evidence="2">The sequence shown here is derived from an EMBL/GenBank/DDBJ whole genome shotgun (WGS) entry which is preliminary data.</text>
</comment>
<protein>
    <submittedName>
        <fullName evidence="2">Uncharacterized protein</fullName>
    </submittedName>
</protein>
<dbReference type="EMBL" id="JACOOK010000001">
    <property type="protein sequence ID" value="MBC5615502.1"/>
    <property type="molecule type" value="Genomic_DNA"/>
</dbReference>
<feature type="signal peptide" evidence="1">
    <location>
        <begin position="1"/>
        <end position="23"/>
    </location>
</feature>
<name>A0ABR7CIL8_9BACT</name>
<keyword evidence="1" id="KW-0732">Signal</keyword>
<organism evidence="2 3">
    <name type="scientific">Alistipes hominis</name>
    <dbReference type="NCBI Taxonomy" id="2763015"/>
    <lineage>
        <taxon>Bacteria</taxon>
        <taxon>Pseudomonadati</taxon>
        <taxon>Bacteroidota</taxon>
        <taxon>Bacteroidia</taxon>
        <taxon>Bacteroidales</taxon>
        <taxon>Rikenellaceae</taxon>
        <taxon>Alistipes</taxon>
    </lineage>
</organism>
<gene>
    <name evidence="2" type="ORF">H8S08_00515</name>
</gene>
<dbReference type="Gene3D" id="3.20.20.80">
    <property type="entry name" value="Glycosidases"/>
    <property type="match status" value="1"/>
</dbReference>
<evidence type="ECO:0000313" key="2">
    <source>
        <dbReference type="EMBL" id="MBC5615502.1"/>
    </source>
</evidence>
<proteinExistence type="predicted"/>
<feature type="chain" id="PRO_5046934815" evidence="1">
    <location>
        <begin position="24"/>
        <end position="615"/>
    </location>
</feature>
<keyword evidence="3" id="KW-1185">Reference proteome</keyword>
<sequence>MKTIKFRILRLVCLLSITGGAAAAQVVPPTWTAQDALGRTIGTDAQYGKPRPGKTVGMFFVVWHGAHGYDHYEARPDMDVIVPGKNDTLSPYDIQKLLDERPDAPQYGPVGAFHHWGEPYLGYYVANDEWVIRKHAQMLSDAGVDVIIIDMTNEVIYLPIVTKLMEVYRKMRSEGNRTPQISCVFHTLLPNGKETLKKMYDNIYSKGLYEELWFRWQGKPLVFCPREALTPEMDAFFTTRHCWFDSREPWFRDGQRCCPWADYYPQNYGWDEDPNVAEMMSVAPATHPTDRRDRVQRIGRSFHNGRQPLTEAEQRSGEGLHFNEQFSRAMEVDPDFLFFTGWNEWSAMRFINQGEILTLANNECKIGDSYFCDDYNHEYSRDIEPLRGGFGDNYYYQLCDFIRRYKGVEPIEVHSDIHRIDPGDMTTWQQVKAVYADDRGDTFHRDHFGYGRIGQLINTTGRNDIVEAKMANDGKTLWFYVRTDRPITPCTDPKWMRLFIDVKGSELPDWEGFQYAVGNPAADESKTALSRSRNGWNWEKIADLDYRVSDNEMVVAVPFAAIGMKNPKSFTVDFKWIDNAVDQGDIQQCLSDGDAAPNGRFRYRYIFEQQPDKTR</sequence>
<reference evidence="2 3" key="1">
    <citation type="submission" date="2020-08" db="EMBL/GenBank/DDBJ databases">
        <title>Genome public.</title>
        <authorList>
            <person name="Liu C."/>
            <person name="Sun Q."/>
        </authorList>
    </citation>
    <scope>NUCLEOTIDE SEQUENCE [LARGE SCALE GENOMIC DNA]</scope>
    <source>
        <strain evidence="2 3">New-7</strain>
    </source>
</reference>
<evidence type="ECO:0000313" key="3">
    <source>
        <dbReference type="Proteomes" id="UP000636891"/>
    </source>
</evidence>
<dbReference type="Proteomes" id="UP000636891">
    <property type="component" value="Unassembled WGS sequence"/>
</dbReference>
<evidence type="ECO:0000256" key="1">
    <source>
        <dbReference type="SAM" id="SignalP"/>
    </source>
</evidence>
<accession>A0ABR7CIL8</accession>
<dbReference type="RefSeq" id="WP_118656502.1">
    <property type="nucleotide sequence ID" value="NZ_JACOOK010000001.1"/>
</dbReference>